<dbReference type="RefSeq" id="WP_110380474.1">
    <property type="nucleotide sequence ID" value="NZ_CP029288.2"/>
</dbReference>
<comment type="similarity">
    <text evidence="8">Belongs to the PRA-PH family.</text>
</comment>
<dbReference type="EMBL" id="CP029288">
    <property type="protein sequence ID" value="AWR97584.1"/>
    <property type="molecule type" value="Genomic_DNA"/>
</dbReference>
<dbReference type="SUPFAM" id="SSF101386">
    <property type="entry name" value="all-alpha NTP pyrophosphatases"/>
    <property type="match status" value="1"/>
</dbReference>
<evidence type="ECO:0000256" key="6">
    <source>
        <dbReference type="ARBA" id="ARBA00022840"/>
    </source>
</evidence>
<dbReference type="KEGG" id="asul:DFR86_08495"/>
<evidence type="ECO:0000256" key="8">
    <source>
        <dbReference type="HAMAP-Rule" id="MF_01020"/>
    </source>
</evidence>
<dbReference type="Pfam" id="PF01503">
    <property type="entry name" value="PRA-PH"/>
    <property type="match status" value="1"/>
</dbReference>
<dbReference type="GO" id="GO:0004636">
    <property type="term" value="F:phosphoribosyl-ATP diphosphatase activity"/>
    <property type="evidence" value="ECO:0007669"/>
    <property type="project" value="UniProtKB-UniRule"/>
</dbReference>
<keyword evidence="8" id="KW-0963">Cytoplasm</keyword>
<protein>
    <recommendedName>
        <fullName evidence="8">Phosphoribosyl-ATP pyrophosphatase</fullName>
        <shortName evidence="8">PRA-PH</shortName>
        <ecNumber evidence="8">3.6.1.31</ecNumber>
    </recommendedName>
</protein>
<dbReference type="CDD" id="cd11534">
    <property type="entry name" value="NTP-PPase_HisIE_like"/>
    <property type="match status" value="1"/>
</dbReference>
<keyword evidence="3 8" id="KW-0028">Amino-acid biosynthesis</keyword>
<evidence type="ECO:0000256" key="2">
    <source>
        <dbReference type="ARBA" id="ARBA00005204"/>
    </source>
</evidence>
<evidence type="ECO:0000256" key="7">
    <source>
        <dbReference type="ARBA" id="ARBA00023102"/>
    </source>
</evidence>
<organism evidence="9 10">
    <name type="scientific">Acidianus sulfidivorans JP7</name>
    <dbReference type="NCBI Taxonomy" id="619593"/>
    <lineage>
        <taxon>Archaea</taxon>
        <taxon>Thermoproteota</taxon>
        <taxon>Thermoprotei</taxon>
        <taxon>Sulfolobales</taxon>
        <taxon>Sulfolobaceae</taxon>
        <taxon>Acidianus</taxon>
    </lineage>
</organism>
<keyword evidence="4 8" id="KW-0547">Nucleotide-binding</keyword>
<keyword evidence="6 8" id="KW-0067">ATP-binding</keyword>
<dbReference type="InterPro" id="IPR008179">
    <property type="entry name" value="HisE"/>
</dbReference>
<dbReference type="EC" id="3.6.1.31" evidence="8"/>
<evidence type="ECO:0000256" key="1">
    <source>
        <dbReference type="ARBA" id="ARBA00001460"/>
    </source>
</evidence>
<comment type="pathway">
    <text evidence="2 8">Amino-acid biosynthesis; L-histidine biosynthesis; L-histidine from 5-phospho-alpha-D-ribose 1-diphosphate: step 2/9.</text>
</comment>
<dbReference type="NCBIfam" id="TIGR03188">
    <property type="entry name" value="histidine_hisI"/>
    <property type="match status" value="1"/>
</dbReference>
<dbReference type="Proteomes" id="UP000248410">
    <property type="component" value="Chromosome"/>
</dbReference>
<sequence length="97" mass="11367">MSEDRSKILDKLYEVILERLRDMPENSYTAELARKGKGYIARKVGEEAVETIVASLDEGRERFISEAADLMYHLWVLMAIEKVTPDDLYKELERRMK</sequence>
<evidence type="ECO:0000256" key="3">
    <source>
        <dbReference type="ARBA" id="ARBA00022605"/>
    </source>
</evidence>
<gene>
    <name evidence="8 9" type="primary">hisE</name>
    <name evidence="9" type="ORF">DFR86_08495</name>
</gene>
<evidence type="ECO:0000256" key="5">
    <source>
        <dbReference type="ARBA" id="ARBA00022801"/>
    </source>
</evidence>
<dbReference type="GeneID" id="36838002"/>
<dbReference type="UniPathway" id="UPA00031">
    <property type="reaction ID" value="UER00007"/>
</dbReference>
<dbReference type="GO" id="GO:0005737">
    <property type="term" value="C:cytoplasm"/>
    <property type="evidence" value="ECO:0007669"/>
    <property type="project" value="UniProtKB-SubCell"/>
</dbReference>
<evidence type="ECO:0000313" key="9">
    <source>
        <dbReference type="EMBL" id="AWR97584.1"/>
    </source>
</evidence>
<keyword evidence="7 8" id="KW-0368">Histidine biosynthesis</keyword>
<proteinExistence type="inferred from homology"/>
<dbReference type="GO" id="GO:0000105">
    <property type="term" value="P:L-histidine biosynthetic process"/>
    <property type="evidence" value="ECO:0007669"/>
    <property type="project" value="UniProtKB-UniRule"/>
</dbReference>
<dbReference type="Gene3D" id="1.10.287.1080">
    <property type="entry name" value="MazG-like"/>
    <property type="match status" value="1"/>
</dbReference>
<dbReference type="PANTHER" id="PTHR42945:SF1">
    <property type="entry name" value="HISTIDINE BIOSYNTHESIS BIFUNCTIONAL PROTEIN HIS7"/>
    <property type="match status" value="1"/>
</dbReference>
<accession>A0A2U9INP5</accession>
<comment type="subcellular location">
    <subcellularLocation>
        <location evidence="8">Cytoplasm</location>
    </subcellularLocation>
</comment>
<dbReference type="AlphaFoldDB" id="A0A2U9INP5"/>
<dbReference type="InterPro" id="IPR021130">
    <property type="entry name" value="PRib-ATP_PPHydrolase-like"/>
</dbReference>
<evidence type="ECO:0000313" key="10">
    <source>
        <dbReference type="Proteomes" id="UP000248410"/>
    </source>
</evidence>
<dbReference type="OrthoDB" id="39686at2157"/>
<dbReference type="PANTHER" id="PTHR42945">
    <property type="entry name" value="HISTIDINE BIOSYNTHESIS BIFUNCTIONAL PROTEIN"/>
    <property type="match status" value="1"/>
</dbReference>
<evidence type="ECO:0000256" key="4">
    <source>
        <dbReference type="ARBA" id="ARBA00022741"/>
    </source>
</evidence>
<keyword evidence="5 8" id="KW-0378">Hydrolase</keyword>
<dbReference type="HAMAP" id="MF_01020">
    <property type="entry name" value="HisE"/>
    <property type="match status" value="1"/>
</dbReference>
<reference evidence="9 10" key="1">
    <citation type="submission" date="2018-05" db="EMBL/GenBank/DDBJ databases">
        <title>Complete Genome Sequences of Extremely Thermoacidophilic, Metal-Mobilizing Type-Strain Members of the Archaeal Family Sulfolobaceae: Acidianus brierleyi DSM-1651T, Acidianus sulfidivorans DSM-18786T, Metallosphaera hakonensis DSM-7519T, and Metallosphaera prunae DSM-10039T.</title>
        <authorList>
            <person name="Counts J.A."/>
            <person name="Kelly R.M."/>
        </authorList>
    </citation>
    <scope>NUCLEOTIDE SEQUENCE [LARGE SCALE GENOMIC DNA]</scope>
    <source>
        <strain evidence="9 10">JP7</strain>
    </source>
</reference>
<comment type="catalytic activity">
    <reaction evidence="1 8">
        <text>1-(5-phospho-beta-D-ribosyl)-ATP + H2O = 1-(5-phospho-beta-D-ribosyl)-5'-AMP + diphosphate + H(+)</text>
        <dbReference type="Rhea" id="RHEA:22828"/>
        <dbReference type="ChEBI" id="CHEBI:15377"/>
        <dbReference type="ChEBI" id="CHEBI:15378"/>
        <dbReference type="ChEBI" id="CHEBI:33019"/>
        <dbReference type="ChEBI" id="CHEBI:59457"/>
        <dbReference type="ChEBI" id="CHEBI:73183"/>
        <dbReference type="EC" id="3.6.1.31"/>
    </reaction>
</comment>
<name>A0A2U9INP5_9CREN</name>
<keyword evidence="10" id="KW-1185">Reference proteome</keyword>
<dbReference type="GO" id="GO:0005524">
    <property type="term" value="F:ATP binding"/>
    <property type="evidence" value="ECO:0007669"/>
    <property type="project" value="UniProtKB-KW"/>
</dbReference>